<reference evidence="2" key="1">
    <citation type="journal article" date="2014" name="Int. J. Syst. Evol. Microbiol.">
        <title>Complete genome of a new Firmicutes species belonging to the dominant human colonic microbiota ('Ruminococcus bicirculans') reveals two chromosomes and a selective capacity to utilize plant glucans.</title>
        <authorList>
            <consortium name="NISC Comparative Sequencing Program"/>
            <person name="Wegmann U."/>
            <person name="Louis P."/>
            <person name="Goesmann A."/>
            <person name="Henrissat B."/>
            <person name="Duncan S.H."/>
            <person name="Flint H.J."/>
        </authorList>
    </citation>
    <scope>NUCLEOTIDE SEQUENCE</scope>
    <source>
        <strain evidence="2">NBRC 110608</strain>
    </source>
</reference>
<sequence>MRRPGENVAEGSRGMGAVLLVVGALLVLVAPVPLLRAAQTGRVRPWRGLLLALLAVGGLLSLVGLALLDG</sequence>
<evidence type="ECO:0000256" key="1">
    <source>
        <dbReference type="SAM" id="Phobius"/>
    </source>
</evidence>
<feature type="transmembrane region" description="Helical" evidence="1">
    <location>
        <begin position="47"/>
        <end position="68"/>
    </location>
</feature>
<accession>A0ABM8HEY8</accession>
<dbReference type="EMBL" id="AP027735">
    <property type="protein sequence ID" value="BDZ59574.1"/>
    <property type="molecule type" value="Genomic_DNA"/>
</dbReference>
<proteinExistence type="predicted"/>
<gene>
    <name evidence="2" type="ORF">GCM10025872_32310</name>
</gene>
<protein>
    <submittedName>
        <fullName evidence="2">Uncharacterized protein</fullName>
    </submittedName>
</protein>
<reference evidence="2" key="2">
    <citation type="submission" date="2023-02" db="EMBL/GenBank/DDBJ databases">
        <authorList>
            <person name="Sun Q."/>
            <person name="Mori K."/>
        </authorList>
    </citation>
    <scope>NUCLEOTIDE SEQUENCE</scope>
    <source>
        <strain evidence="2">NBRC 110608</strain>
    </source>
</reference>
<organism evidence="2">
    <name type="scientific">Barrientosiimonas endolithica</name>
    <dbReference type="NCBI Taxonomy" id="1535208"/>
    <lineage>
        <taxon>Bacteria</taxon>
        <taxon>Bacillati</taxon>
        <taxon>Actinomycetota</taxon>
        <taxon>Actinomycetes</taxon>
        <taxon>Micrococcales</taxon>
        <taxon>Dermacoccaceae</taxon>
        <taxon>Barrientosiimonas</taxon>
    </lineage>
</organism>
<keyword evidence="1" id="KW-1133">Transmembrane helix</keyword>
<keyword evidence="1" id="KW-0812">Transmembrane</keyword>
<name>A0ABM8HEY8_9MICO</name>
<keyword evidence="1" id="KW-0472">Membrane</keyword>
<evidence type="ECO:0000313" key="2">
    <source>
        <dbReference type="EMBL" id="BDZ59574.1"/>
    </source>
</evidence>